<keyword evidence="1" id="KW-0378">Hydrolase</keyword>
<dbReference type="SUPFAM" id="SSF52799">
    <property type="entry name" value="(Phosphotyrosine protein) phosphatases II"/>
    <property type="match status" value="1"/>
</dbReference>
<name>A0A814BTF9_9BILA</name>
<gene>
    <name evidence="4" type="ORF">OTI717_LOCUS16682</name>
    <name evidence="3" type="ORF">RFH988_LOCUS10718</name>
</gene>
<dbReference type="EMBL" id="CAJOAX010002111">
    <property type="protein sequence ID" value="CAF3771439.1"/>
    <property type="molecule type" value="Genomic_DNA"/>
</dbReference>
<evidence type="ECO:0000259" key="2">
    <source>
        <dbReference type="PROSITE" id="PS50056"/>
    </source>
</evidence>
<dbReference type="Proteomes" id="UP000663882">
    <property type="component" value="Unassembled WGS sequence"/>
</dbReference>
<dbReference type="Proteomes" id="UP000663823">
    <property type="component" value="Unassembled WGS sequence"/>
</dbReference>
<dbReference type="Pfam" id="PF22784">
    <property type="entry name" value="PTP-SAK"/>
    <property type="match status" value="1"/>
</dbReference>
<sequence>MQLNTPDSSCRGPTETSHWVITKMLLSSGYPGAKDIDEHRRVTRAIYDSGIEVFVNLMQEKELARFTPYEREIQQYAIQDGRSIEFLSFPIPDQYVCRDDQKVFEFCLNLLERLKNNHQKILIHCWGGHGRTGTIISILIGMLFLYEADDALNYNYQLKRQRLRAKGRTSHLHPRQSEQVRKVLQIYKDQQTSAIDSPIEQKDFV</sequence>
<dbReference type="EMBL" id="CAJNOO010000406">
    <property type="protein sequence ID" value="CAF0934397.1"/>
    <property type="molecule type" value="Genomic_DNA"/>
</dbReference>
<dbReference type="OrthoDB" id="19045at2759"/>
<reference evidence="3" key="1">
    <citation type="submission" date="2021-02" db="EMBL/GenBank/DDBJ databases">
        <authorList>
            <person name="Nowell W R."/>
        </authorList>
    </citation>
    <scope>NUCLEOTIDE SEQUENCE</scope>
</reference>
<evidence type="ECO:0000313" key="4">
    <source>
        <dbReference type="EMBL" id="CAF3771439.1"/>
    </source>
</evidence>
<dbReference type="InterPro" id="IPR057023">
    <property type="entry name" value="PTP-SAK"/>
</dbReference>
<dbReference type="InterPro" id="IPR000387">
    <property type="entry name" value="Tyr_Pase_dom"/>
</dbReference>
<dbReference type="InterPro" id="IPR029021">
    <property type="entry name" value="Prot-tyrosine_phosphatase-like"/>
</dbReference>
<dbReference type="InterPro" id="IPR016130">
    <property type="entry name" value="Tyr_Pase_AS"/>
</dbReference>
<evidence type="ECO:0000313" key="3">
    <source>
        <dbReference type="EMBL" id="CAF0934397.1"/>
    </source>
</evidence>
<organism evidence="3 5">
    <name type="scientific">Rotaria sordida</name>
    <dbReference type="NCBI Taxonomy" id="392033"/>
    <lineage>
        <taxon>Eukaryota</taxon>
        <taxon>Metazoa</taxon>
        <taxon>Spiralia</taxon>
        <taxon>Gnathifera</taxon>
        <taxon>Rotifera</taxon>
        <taxon>Eurotatoria</taxon>
        <taxon>Bdelloidea</taxon>
        <taxon>Philodinida</taxon>
        <taxon>Philodinidae</taxon>
        <taxon>Rotaria</taxon>
    </lineage>
</organism>
<evidence type="ECO:0000256" key="1">
    <source>
        <dbReference type="ARBA" id="ARBA00022801"/>
    </source>
</evidence>
<dbReference type="GO" id="GO:0016791">
    <property type="term" value="F:phosphatase activity"/>
    <property type="evidence" value="ECO:0007669"/>
    <property type="project" value="UniProtKB-ARBA"/>
</dbReference>
<protein>
    <recommendedName>
        <fullName evidence="2">Tyrosine specific protein phosphatases domain-containing protein</fullName>
    </recommendedName>
</protein>
<dbReference type="PROSITE" id="PS50056">
    <property type="entry name" value="TYR_PHOSPHATASE_2"/>
    <property type="match status" value="1"/>
</dbReference>
<proteinExistence type="predicted"/>
<feature type="domain" description="Tyrosine specific protein phosphatases" evidence="2">
    <location>
        <begin position="101"/>
        <end position="162"/>
    </location>
</feature>
<accession>A0A814BTF9</accession>
<comment type="caution">
    <text evidence="3">The sequence shown here is derived from an EMBL/GenBank/DDBJ whole genome shotgun (WGS) entry which is preliminary data.</text>
</comment>
<evidence type="ECO:0000313" key="5">
    <source>
        <dbReference type="Proteomes" id="UP000663882"/>
    </source>
</evidence>
<dbReference type="AlphaFoldDB" id="A0A814BTF9"/>
<dbReference type="Gene3D" id="3.90.190.10">
    <property type="entry name" value="Protein tyrosine phosphatase superfamily"/>
    <property type="match status" value="1"/>
</dbReference>
<dbReference type="PROSITE" id="PS00383">
    <property type="entry name" value="TYR_PHOSPHATASE_1"/>
    <property type="match status" value="1"/>
</dbReference>